<dbReference type="SUPFAM" id="SSF50677">
    <property type="entry name" value="ValRS/IleRS/LeuRS editing domain"/>
    <property type="match status" value="1"/>
</dbReference>
<gene>
    <name evidence="17" type="ORF">UFOPK3772_02740</name>
</gene>
<dbReference type="HAMAP" id="MF_02003">
    <property type="entry name" value="Ile_tRNA_synth_type2"/>
    <property type="match status" value="1"/>
</dbReference>
<evidence type="ECO:0000256" key="5">
    <source>
        <dbReference type="ARBA" id="ARBA00022490"/>
    </source>
</evidence>
<dbReference type="GO" id="GO:0004822">
    <property type="term" value="F:isoleucine-tRNA ligase activity"/>
    <property type="evidence" value="ECO:0007669"/>
    <property type="project" value="UniProtKB-EC"/>
</dbReference>
<evidence type="ECO:0000259" key="16">
    <source>
        <dbReference type="Pfam" id="PF08264"/>
    </source>
</evidence>
<dbReference type="InterPro" id="IPR009080">
    <property type="entry name" value="tRNAsynth_Ia_anticodon-bd"/>
</dbReference>
<dbReference type="PRINTS" id="PR00984">
    <property type="entry name" value="TRNASYNTHILE"/>
</dbReference>
<dbReference type="PANTHER" id="PTHR42780:SF1">
    <property type="entry name" value="ISOLEUCINE--TRNA LIGASE, CYTOPLASMIC"/>
    <property type="match status" value="1"/>
</dbReference>
<evidence type="ECO:0000313" key="17">
    <source>
        <dbReference type="EMBL" id="CAB4966001.1"/>
    </source>
</evidence>
<evidence type="ECO:0000256" key="6">
    <source>
        <dbReference type="ARBA" id="ARBA00022598"/>
    </source>
</evidence>
<protein>
    <recommendedName>
        <fullName evidence="4">isoleucine--tRNA ligase</fullName>
        <ecNumber evidence="4">6.1.1.5</ecNumber>
    </recommendedName>
</protein>
<dbReference type="AlphaFoldDB" id="A0A6J7LCU9"/>
<dbReference type="Pfam" id="PF19302">
    <property type="entry name" value="DUF5915"/>
    <property type="match status" value="1"/>
</dbReference>
<dbReference type="InterPro" id="IPR023586">
    <property type="entry name" value="Ile-tRNA-ligase_type2"/>
</dbReference>
<evidence type="ECO:0000256" key="8">
    <source>
        <dbReference type="ARBA" id="ARBA00022741"/>
    </source>
</evidence>
<name>A0A6J7LCU9_9ZZZZ</name>
<keyword evidence="9" id="KW-0862">Zinc</keyword>
<keyword evidence="8" id="KW-0547">Nucleotide-binding</keyword>
<dbReference type="CDD" id="cd07961">
    <property type="entry name" value="Anticodon_Ia_Ile_ABEc"/>
    <property type="match status" value="1"/>
</dbReference>
<evidence type="ECO:0000256" key="13">
    <source>
        <dbReference type="ARBA" id="ARBA00025217"/>
    </source>
</evidence>
<dbReference type="InterPro" id="IPR014729">
    <property type="entry name" value="Rossmann-like_a/b/a_fold"/>
</dbReference>
<keyword evidence="7" id="KW-0479">Metal-binding</keyword>
<evidence type="ECO:0000256" key="2">
    <source>
        <dbReference type="ARBA" id="ARBA00004496"/>
    </source>
</evidence>
<comment type="function">
    <text evidence="13">Catalyzes the attachment of isoleucine to tRNA(Ile). As IleRS can inadvertently accommodate and process structurally similar amino acids such as valine, to avoid such errors it has two additional distinct tRNA(Ile)-dependent editing activities. One activity is designated as 'pretransfer' editing and involves the hydrolysis of activated Val-AMP. The other activity is designated 'posttransfer' editing and involves deacylation of mischarged Val-tRNA(Ile).</text>
</comment>
<dbReference type="InterPro" id="IPR002301">
    <property type="entry name" value="Ile-tRNA-ligase"/>
</dbReference>
<evidence type="ECO:0000256" key="12">
    <source>
        <dbReference type="ARBA" id="ARBA00023146"/>
    </source>
</evidence>
<comment type="cofactor">
    <cofactor evidence="1">
        <name>Zn(2+)</name>
        <dbReference type="ChEBI" id="CHEBI:29105"/>
    </cofactor>
</comment>
<evidence type="ECO:0000256" key="7">
    <source>
        <dbReference type="ARBA" id="ARBA00022723"/>
    </source>
</evidence>
<evidence type="ECO:0000256" key="4">
    <source>
        <dbReference type="ARBA" id="ARBA00013165"/>
    </source>
</evidence>
<dbReference type="InterPro" id="IPR013155">
    <property type="entry name" value="M/V/L/I-tRNA-synth_anticd-bd"/>
</dbReference>
<dbReference type="CDD" id="cd00818">
    <property type="entry name" value="IleRS_core"/>
    <property type="match status" value="1"/>
</dbReference>
<dbReference type="InterPro" id="IPR002300">
    <property type="entry name" value="aa-tRNA-synth_Ia"/>
</dbReference>
<dbReference type="FunFam" id="3.40.50.620:FF:000063">
    <property type="entry name" value="Isoleucine--tRNA ligase"/>
    <property type="match status" value="1"/>
</dbReference>
<dbReference type="GO" id="GO:0005737">
    <property type="term" value="C:cytoplasm"/>
    <property type="evidence" value="ECO:0007669"/>
    <property type="project" value="UniProtKB-SubCell"/>
</dbReference>
<dbReference type="Pfam" id="PF00133">
    <property type="entry name" value="tRNA-synt_1"/>
    <property type="match status" value="1"/>
</dbReference>
<feature type="domain" description="Methionyl/Valyl/Leucyl/Isoleucyl-tRNA synthetase anticodon-binding" evidence="16">
    <location>
        <begin position="683"/>
        <end position="827"/>
    </location>
</feature>
<dbReference type="Gene3D" id="1.10.730.10">
    <property type="entry name" value="Isoleucyl-tRNA Synthetase, Domain 1"/>
    <property type="match status" value="1"/>
</dbReference>
<evidence type="ECO:0000256" key="3">
    <source>
        <dbReference type="ARBA" id="ARBA00011245"/>
    </source>
</evidence>
<reference evidence="17" key="1">
    <citation type="submission" date="2020-05" db="EMBL/GenBank/DDBJ databases">
        <authorList>
            <person name="Chiriac C."/>
            <person name="Salcher M."/>
            <person name="Ghai R."/>
            <person name="Kavagutti S V."/>
        </authorList>
    </citation>
    <scope>NUCLEOTIDE SEQUENCE</scope>
</reference>
<dbReference type="GO" id="GO:0000049">
    <property type="term" value="F:tRNA binding"/>
    <property type="evidence" value="ECO:0007669"/>
    <property type="project" value="InterPro"/>
</dbReference>
<comment type="subunit">
    <text evidence="3">Monomer.</text>
</comment>
<dbReference type="InterPro" id="IPR033709">
    <property type="entry name" value="Anticodon_Ile_ABEc"/>
</dbReference>
<comment type="catalytic activity">
    <reaction evidence="14">
        <text>tRNA(Ile) + L-isoleucine + ATP = L-isoleucyl-tRNA(Ile) + AMP + diphosphate</text>
        <dbReference type="Rhea" id="RHEA:11060"/>
        <dbReference type="Rhea" id="RHEA-COMP:9666"/>
        <dbReference type="Rhea" id="RHEA-COMP:9695"/>
        <dbReference type="ChEBI" id="CHEBI:30616"/>
        <dbReference type="ChEBI" id="CHEBI:33019"/>
        <dbReference type="ChEBI" id="CHEBI:58045"/>
        <dbReference type="ChEBI" id="CHEBI:78442"/>
        <dbReference type="ChEBI" id="CHEBI:78528"/>
        <dbReference type="ChEBI" id="CHEBI:456215"/>
        <dbReference type="EC" id="6.1.1.5"/>
    </reaction>
</comment>
<evidence type="ECO:0000256" key="14">
    <source>
        <dbReference type="ARBA" id="ARBA00048359"/>
    </source>
</evidence>
<evidence type="ECO:0000256" key="11">
    <source>
        <dbReference type="ARBA" id="ARBA00022917"/>
    </source>
</evidence>
<evidence type="ECO:0000256" key="9">
    <source>
        <dbReference type="ARBA" id="ARBA00022833"/>
    </source>
</evidence>
<dbReference type="GO" id="GO:0006428">
    <property type="term" value="P:isoleucyl-tRNA aminoacylation"/>
    <property type="evidence" value="ECO:0007669"/>
    <property type="project" value="InterPro"/>
</dbReference>
<keyword evidence="11" id="KW-0648">Protein biosynthesis</keyword>
<feature type="domain" description="Aminoacyl-tRNA synthetase class Ia" evidence="15">
    <location>
        <begin position="18"/>
        <end position="626"/>
    </location>
</feature>
<dbReference type="InterPro" id="IPR009008">
    <property type="entry name" value="Val/Leu/Ile-tRNA-synth_edit"/>
</dbReference>
<evidence type="ECO:0000256" key="10">
    <source>
        <dbReference type="ARBA" id="ARBA00022840"/>
    </source>
</evidence>
<dbReference type="SUPFAM" id="SSF47323">
    <property type="entry name" value="Anticodon-binding domain of a subclass of class I aminoacyl-tRNA synthetases"/>
    <property type="match status" value="1"/>
</dbReference>
<keyword evidence="12" id="KW-0030">Aminoacyl-tRNA synthetase</keyword>
<dbReference type="GO" id="GO:0046872">
    <property type="term" value="F:metal ion binding"/>
    <property type="evidence" value="ECO:0007669"/>
    <property type="project" value="UniProtKB-KW"/>
</dbReference>
<dbReference type="GO" id="GO:0005524">
    <property type="term" value="F:ATP binding"/>
    <property type="evidence" value="ECO:0007669"/>
    <property type="project" value="UniProtKB-KW"/>
</dbReference>
<dbReference type="PANTHER" id="PTHR42780">
    <property type="entry name" value="SOLEUCYL-TRNA SYNTHETASE"/>
    <property type="match status" value="1"/>
</dbReference>
<evidence type="ECO:0000259" key="15">
    <source>
        <dbReference type="Pfam" id="PF00133"/>
    </source>
</evidence>
<dbReference type="Gene3D" id="3.40.50.620">
    <property type="entry name" value="HUPs"/>
    <property type="match status" value="2"/>
</dbReference>
<dbReference type="SUPFAM" id="SSF52374">
    <property type="entry name" value="Nucleotidylyl transferase"/>
    <property type="match status" value="1"/>
</dbReference>
<dbReference type="EC" id="6.1.1.5" evidence="4"/>
<organism evidence="17">
    <name type="scientific">freshwater metagenome</name>
    <dbReference type="NCBI Taxonomy" id="449393"/>
    <lineage>
        <taxon>unclassified sequences</taxon>
        <taxon>metagenomes</taxon>
        <taxon>ecological metagenomes</taxon>
    </lineage>
</organism>
<dbReference type="FunFam" id="3.40.50.620:FF:000075">
    <property type="entry name" value="Isoleucine--tRNA ligase"/>
    <property type="match status" value="1"/>
</dbReference>
<comment type="subcellular location">
    <subcellularLocation>
        <location evidence="2">Cytoplasm</location>
    </subcellularLocation>
</comment>
<dbReference type="GO" id="GO:0002161">
    <property type="term" value="F:aminoacyl-tRNA deacylase activity"/>
    <property type="evidence" value="ECO:0007669"/>
    <property type="project" value="InterPro"/>
</dbReference>
<keyword evidence="6" id="KW-0436">Ligase</keyword>
<dbReference type="Pfam" id="PF08264">
    <property type="entry name" value="Anticodon_1"/>
    <property type="match status" value="1"/>
</dbReference>
<dbReference type="Gene3D" id="3.90.740.10">
    <property type="entry name" value="Valyl/Leucyl/Isoleucyl-tRNA synthetase, editing domain"/>
    <property type="match status" value="1"/>
</dbReference>
<evidence type="ECO:0000256" key="1">
    <source>
        <dbReference type="ARBA" id="ARBA00001947"/>
    </source>
</evidence>
<keyword evidence="5" id="KW-0963">Cytoplasm</keyword>
<dbReference type="EMBL" id="CAFBNE010000118">
    <property type="protein sequence ID" value="CAB4966001.1"/>
    <property type="molecule type" value="Genomic_DNA"/>
</dbReference>
<keyword evidence="10" id="KW-0067">ATP-binding</keyword>
<dbReference type="NCBIfam" id="TIGR00392">
    <property type="entry name" value="ileS"/>
    <property type="match status" value="1"/>
</dbReference>
<sequence>MYRPVPAQIDLPAMEHEVLALWESEGVFEASVEQSKGRPPWVFYEGPPTANGTPGTHHVEARVFKDVFPRYRTMKGFHVPRQAGWDCHGLPVELAVEKELGFSGKQDIERYGVAAFNDRCRESVLRHVDEFTEMTRRMGYWVDFDRAYWTMDADYVQSVWWSLKQIYNKGLLVQDHRVAPYCPRCGTGLSDHELAQGYETVVDPSVYVRFPVTDAAFLERFPGAVLLVWTTTPWTLVSNTAVAVNPAADYSIVRTRDGQTFVVASALVAQLVGDDVEELGRVQGSSLERVSYERPFDLVDIPDAHYVILANYVTTDDGTGLVHQAPAFGADDLASCRSYGLPVVNPVLPNGTFADDIPVVGGLFFKKADETLVDLLQESGRLFKHVEYEHSYPHCWRCHTPLIYYAQPSWYIRTTAIKDQLIEQNELTNWFPATIKSGRFGDWLNNNVDWALSRNRFWGTPLPIWRCAEDHLTVVESLAELSALGGIDVTGTDPHRPYVDDITIPCQSCGATSTRVPEVIDCWYDSGAMPFAAVGYPHVDAGTFVDQYPADFICEAIDQTRGWFYTLMAIGTLVFDRSSYRNVLCLGHILDEDGRKMSKHIGNVLEPIGLMNDHGADAVRWFMLASGSPWQARRVGHAAIGDVVRKTLLTYWNTVSFQSMYARLADWDPSQPAPAVADRPVIDRWLTAQAHELARDVDLALEAFDTQRAGRLLSTFIDDLSNWYVRRSRRRFWDGDPAALATLHEALRITTLCMAPFTPFITERVWQDLFRSTDPAAATSVHLAAWPEPAEALMDPTLAQSMALVRRVVELGRAARATSGVRTRQPLGRALVSAGGWSRLPDDLRAEVCEELNVGVIETLADDTAGFVETTMKANFRALGQRFGKQTPLVAEAIANADPVALLADLRRKGSAGLHAAGVGDVEITEADVLVTETPREGWAVASDGGESLALDLHITDELQRAGTAREIVRAIQEARKQSGFDVSDRITVWWSSDDQSILVTLDEHAALIATEVLATAFDEGVDNAPEGAVRVTVPETDLRLLIARGSRS</sequence>
<accession>A0A6J7LCU9</accession>
<proteinExistence type="inferred from homology"/>